<accession>A0AAU8KZE3</accession>
<reference evidence="1" key="1">
    <citation type="submission" date="2024-05" db="EMBL/GenBank/DDBJ databases">
        <title>Complete Genome Sequences of 14 Acinetobacter baumannii phages isolated in Kenya.</title>
        <authorList>
            <person name="Mwai F."/>
            <person name="Kigen C."/>
            <person name="Makobe C."/>
            <person name="Georges M."/>
            <person name="Mutai I."/>
            <person name="Odoyo E."/>
            <person name="Gachoya M."/>
            <person name="Musila L."/>
        </authorList>
    </citation>
    <scope>NUCLEOTIDE SEQUENCE</scope>
</reference>
<organism evidence="1">
    <name type="scientific">Acinetobacter phage vB_Ab_1137_KEN_05</name>
    <dbReference type="NCBI Taxonomy" id="3143020"/>
    <lineage>
        <taxon>Viruses</taxon>
    </lineage>
</organism>
<sequence length="42" mass="4540">MKGSLPPKPAAFPPIPCTVQVLLGTLLRESLSMFLSLSLFTH</sequence>
<gene>
    <name evidence="1" type="ORF">FEVFDKGT_CDS0064</name>
</gene>
<proteinExistence type="predicted"/>
<dbReference type="EMBL" id="PP841136">
    <property type="protein sequence ID" value="XCN27716.1"/>
    <property type="molecule type" value="Genomic_DNA"/>
</dbReference>
<name>A0AAU8KZE3_9VIRU</name>
<protein>
    <submittedName>
        <fullName evidence="1">Uncharacterized protein</fullName>
    </submittedName>
</protein>
<evidence type="ECO:0000313" key="1">
    <source>
        <dbReference type="EMBL" id="XCN27716.1"/>
    </source>
</evidence>